<organism evidence="2 3">
    <name type="scientific">Pelagihabitans pacificus</name>
    <dbReference type="NCBI Taxonomy" id="2696054"/>
    <lineage>
        <taxon>Bacteria</taxon>
        <taxon>Pseudomonadati</taxon>
        <taxon>Bacteroidota</taxon>
        <taxon>Flavobacteriia</taxon>
        <taxon>Flavobacteriales</taxon>
        <taxon>Flavobacteriaceae</taxon>
        <taxon>Pelagihabitans</taxon>
    </lineage>
</organism>
<dbReference type="GO" id="GO:0019867">
    <property type="term" value="C:outer membrane"/>
    <property type="evidence" value="ECO:0007669"/>
    <property type="project" value="InterPro"/>
</dbReference>
<dbReference type="Gene3D" id="2.40.160.50">
    <property type="entry name" value="membrane protein fhac: a member of the omp85/tpsb transporter family"/>
    <property type="match status" value="1"/>
</dbReference>
<dbReference type="EMBL" id="VIKU02000004">
    <property type="protein sequence ID" value="NHF60695.1"/>
    <property type="molecule type" value="Genomic_DNA"/>
</dbReference>
<accession>A0A967AWL0</accession>
<gene>
    <name evidence="2" type="ORF">FK220_015170</name>
</gene>
<proteinExistence type="predicted"/>
<evidence type="ECO:0000259" key="1">
    <source>
        <dbReference type="Pfam" id="PF07244"/>
    </source>
</evidence>
<name>A0A967AWL0_9FLAO</name>
<dbReference type="AlphaFoldDB" id="A0A967AWL0"/>
<feature type="domain" description="POTRA" evidence="1">
    <location>
        <begin position="23"/>
        <end position="71"/>
    </location>
</feature>
<evidence type="ECO:0000313" key="3">
    <source>
        <dbReference type="Proteomes" id="UP000707206"/>
    </source>
</evidence>
<keyword evidence="3" id="KW-1185">Reference proteome</keyword>
<dbReference type="Gene3D" id="3.10.20.310">
    <property type="entry name" value="membrane protein fhac"/>
    <property type="match status" value="1"/>
</dbReference>
<reference evidence="2" key="2">
    <citation type="submission" date="2020-03" db="EMBL/GenBank/DDBJ databases">
        <title>Flavobacteriaceae bacterium strain TP-CH-4, a member of the family Flavobacteriaceae isolated from a deep-sea seamount.</title>
        <authorList>
            <person name="Zhang D.-C."/>
        </authorList>
    </citation>
    <scope>NUCLEOTIDE SEQUENCE</scope>
    <source>
        <strain evidence="2">TP-CH-4</strain>
    </source>
</reference>
<dbReference type="Pfam" id="PF07244">
    <property type="entry name" value="POTRA"/>
    <property type="match status" value="1"/>
</dbReference>
<dbReference type="Proteomes" id="UP000707206">
    <property type="component" value="Unassembled WGS sequence"/>
</dbReference>
<reference evidence="2" key="1">
    <citation type="submission" date="2019-07" db="EMBL/GenBank/DDBJ databases">
        <authorList>
            <person name="De-Chao Zhang Q."/>
        </authorList>
    </citation>
    <scope>NUCLEOTIDE SEQUENCE</scope>
    <source>
        <strain evidence="2">TP-CH-4</strain>
    </source>
</reference>
<sequence>MVRVFPFFVFMWIFTFGFSQESVVADVKIQGFKRTRPSFLKKIVGLQPGMVLDSILMEEDMTRLKRLPSISHAYYQVFSADDGRHSVFYTIEENFTLIPFANLFSSANDDFAFRAGLQEFNAFGRNITLGGFYQLDVFNSYGISIRAPYLFGNKWGLALNYNNFTTQEPVFFADDTADYRYNNEGFELLGLYELNFKNRIDLGGSLFTEDYEYLAGATDPDVPQALKVDKHLIKLIYNFDAVSYEYQYLSGFRSSLNFQYVGTSNQVLPPFLIGFNDFAYFRRIGKRGNWATRLRLGLASNIDTPFAPFTVDNNLNIRGVGNTIDRGTGAIVFNTEYRHTLIDKHWFVLQGNAFIDGGSWRNPGGDFSDFGDDQNIRIYPGVGLRFMHKRIFNAIFRIDYGYGITKDADRGLVFGIGQYF</sequence>
<evidence type="ECO:0000313" key="2">
    <source>
        <dbReference type="EMBL" id="NHF60695.1"/>
    </source>
</evidence>
<comment type="caution">
    <text evidence="2">The sequence shown here is derived from an EMBL/GenBank/DDBJ whole genome shotgun (WGS) entry which is preliminary data.</text>
</comment>
<dbReference type="InterPro" id="IPR010827">
    <property type="entry name" value="BamA/TamA_POTRA"/>
</dbReference>
<protein>
    <submittedName>
        <fullName evidence="2">Outer membrane protein assembly factor</fullName>
    </submittedName>
</protein>